<keyword evidence="4" id="KW-0862">Zinc</keyword>
<comment type="similarity">
    <text evidence="2">Belongs to the ELOF1 family.</text>
</comment>
<dbReference type="InterPro" id="IPR038567">
    <property type="entry name" value="T_Elf1_sf"/>
</dbReference>
<name>A0A8D0F9R5_STROC</name>
<reference evidence="7" key="1">
    <citation type="submission" date="2025-08" db="UniProtKB">
        <authorList>
            <consortium name="Ensembl"/>
        </authorList>
    </citation>
    <scope>IDENTIFICATION</scope>
</reference>
<dbReference type="GO" id="GO:0008023">
    <property type="term" value="C:transcription elongation factor complex"/>
    <property type="evidence" value="ECO:0007669"/>
    <property type="project" value="TreeGrafter"/>
</dbReference>
<evidence type="ECO:0000256" key="6">
    <source>
        <dbReference type="SAM" id="MobiDB-lite"/>
    </source>
</evidence>
<dbReference type="Ensembl" id="ENSSOCT00000012583.1">
    <property type="protein sequence ID" value="ENSSOCP00000012247.1"/>
    <property type="gene ID" value="ENSSOCG00000009330.1"/>
</dbReference>
<dbReference type="Pfam" id="PF05129">
    <property type="entry name" value="Zn_ribbon_Elf1"/>
    <property type="match status" value="1"/>
</dbReference>
<comment type="subcellular location">
    <subcellularLocation>
        <location evidence="1">Nucleus</location>
    </subcellularLocation>
</comment>
<organism evidence="7 8">
    <name type="scientific">Strix occidentalis caurina</name>
    <name type="common">northern spotted owl</name>
    <dbReference type="NCBI Taxonomy" id="311401"/>
    <lineage>
        <taxon>Eukaryota</taxon>
        <taxon>Metazoa</taxon>
        <taxon>Chordata</taxon>
        <taxon>Craniata</taxon>
        <taxon>Vertebrata</taxon>
        <taxon>Euteleostomi</taxon>
        <taxon>Archelosauria</taxon>
        <taxon>Archosauria</taxon>
        <taxon>Dinosauria</taxon>
        <taxon>Saurischia</taxon>
        <taxon>Theropoda</taxon>
        <taxon>Coelurosauria</taxon>
        <taxon>Aves</taxon>
        <taxon>Neognathae</taxon>
        <taxon>Neoaves</taxon>
        <taxon>Telluraves</taxon>
        <taxon>Strigiformes</taxon>
        <taxon>Strigidae</taxon>
        <taxon>Strix</taxon>
    </lineage>
</organism>
<dbReference type="AlphaFoldDB" id="A0A8D0F9R5"/>
<dbReference type="PANTHER" id="PTHR20934:SF0">
    <property type="entry name" value="TRANSCRIPTION ELONGATION FACTOR 1 HOMOLOG"/>
    <property type="match status" value="1"/>
</dbReference>
<dbReference type="PANTHER" id="PTHR20934">
    <property type="entry name" value="TRANSCRIPTION ELONGATION FACTOR 1 HOMOLOG"/>
    <property type="match status" value="1"/>
</dbReference>
<keyword evidence="5" id="KW-0539">Nucleus</keyword>
<dbReference type="Proteomes" id="UP000694551">
    <property type="component" value="Unplaced"/>
</dbReference>
<dbReference type="GO" id="GO:0006368">
    <property type="term" value="P:transcription elongation by RNA polymerase II"/>
    <property type="evidence" value="ECO:0007669"/>
    <property type="project" value="TreeGrafter"/>
</dbReference>
<evidence type="ECO:0000313" key="8">
    <source>
        <dbReference type="Proteomes" id="UP000694551"/>
    </source>
</evidence>
<accession>A0A8D0F9R5</accession>
<evidence type="ECO:0000256" key="1">
    <source>
        <dbReference type="ARBA" id="ARBA00004123"/>
    </source>
</evidence>
<evidence type="ECO:0000256" key="2">
    <source>
        <dbReference type="ARBA" id="ARBA00009730"/>
    </source>
</evidence>
<protein>
    <recommendedName>
        <fullName evidence="3">Transcription elongation factor 1 homolog</fullName>
    </recommendedName>
</protein>
<dbReference type="InterPro" id="IPR007808">
    <property type="entry name" value="Elf1"/>
</dbReference>
<evidence type="ECO:0000256" key="3">
    <source>
        <dbReference type="ARBA" id="ARBA00014973"/>
    </source>
</evidence>
<evidence type="ECO:0000256" key="4">
    <source>
        <dbReference type="ARBA" id="ARBA00022833"/>
    </source>
</evidence>
<dbReference type="GO" id="GO:0000993">
    <property type="term" value="F:RNA polymerase II complex binding"/>
    <property type="evidence" value="ECO:0007669"/>
    <property type="project" value="TreeGrafter"/>
</dbReference>
<dbReference type="SUPFAM" id="SSF57783">
    <property type="entry name" value="Zinc beta-ribbon"/>
    <property type="match status" value="1"/>
</dbReference>
<sequence>MGRRKSKRKPPPKKKVTGTLETQFTCPFCNHEKSCDVKIPVGAGGRLQRLDRRLRSCQPVAAGSAPARSTTPDPLGVLTPPPPDPRGEVPSLLPLWGVSFTFSTFLSPGTGAPAHTGTQDLSPPPGTGPLLVGQVWGRGLTQPCWDLSPSQALSCRSPASCRDCAGAGPQGHGDRDLVCGQCVAAELPLNKRPCGAGPGLRVLVTAGATAGGAGTHGDGAVGSAGTVGPMGTRRCQSPDEAQWH</sequence>
<feature type="compositionally biased region" description="Gly residues" evidence="6">
    <location>
        <begin position="212"/>
        <end position="222"/>
    </location>
</feature>
<feature type="region of interest" description="Disordered" evidence="6">
    <location>
        <begin position="212"/>
        <end position="244"/>
    </location>
</feature>
<proteinExistence type="inferred from homology"/>
<evidence type="ECO:0000256" key="5">
    <source>
        <dbReference type="ARBA" id="ARBA00023242"/>
    </source>
</evidence>
<reference evidence="7" key="2">
    <citation type="submission" date="2025-09" db="UniProtKB">
        <authorList>
            <consortium name="Ensembl"/>
        </authorList>
    </citation>
    <scope>IDENTIFICATION</scope>
</reference>
<dbReference type="Gene3D" id="2.20.25.190">
    <property type="match status" value="1"/>
</dbReference>
<feature type="region of interest" description="Disordered" evidence="6">
    <location>
        <begin position="59"/>
        <end position="88"/>
    </location>
</feature>
<keyword evidence="8" id="KW-1185">Reference proteome</keyword>
<evidence type="ECO:0000313" key="7">
    <source>
        <dbReference type="Ensembl" id="ENSSOCP00000012247.1"/>
    </source>
</evidence>